<evidence type="ECO:0000313" key="5">
    <source>
        <dbReference type="EMBL" id="QDE72287.1"/>
    </source>
</evidence>
<dbReference type="EMBL" id="CP017174">
    <property type="protein sequence ID" value="QDE72287.1"/>
    <property type="molecule type" value="Genomic_DNA"/>
</dbReference>
<gene>
    <name evidence="5" type="ORF">BHS09_04560</name>
    <name evidence="1" type="ORF">BHS09_13870</name>
    <name evidence="2" type="ORF">BHS09_15450</name>
    <name evidence="3" type="ORF">BHS09_20315</name>
    <name evidence="4" type="ORF">BHS09_24500</name>
</gene>
<name>A0A4Y6ALE0_MYXXA</name>
<accession>A0A4Y6ALE0</accession>
<evidence type="ECO:0000313" key="4">
    <source>
        <dbReference type="EMBL" id="QDE69885.1"/>
    </source>
</evidence>
<dbReference type="EMBL" id="CP017174">
    <property type="protein sequence ID" value="QDE69885.1"/>
    <property type="molecule type" value="Genomic_DNA"/>
</dbReference>
<protein>
    <submittedName>
        <fullName evidence="5">Uncharacterized protein</fullName>
    </submittedName>
</protein>
<dbReference type="EMBL" id="CP017174">
    <property type="protein sequence ID" value="QDE69126.1"/>
    <property type="molecule type" value="Genomic_DNA"/>
</dbReference>
<dbReference type="EMBL" id="CP017174">
    <property type="protein sequence ID" value="QDE68261.1"/>
    <property type="molecule type" value="Genomic_DNA"/>
</dbReference>
<evidence type="ECO:0000313" key="3">
    <source>
        <dbReference type="EMBL" id="QDE69126.1"/>
    </source>
</evidence>
<evidence type="ECO:0000313" key="1">
    <source>
        <dbReference type="EMBL" id="QDE67980.1"/>
    </source>
</evidence>
<dbReference type="EMBL" id="CP017174">
    <property type="protein sequence ID" value="QDE67980.1"/>
    <property type="molecule type" value="Genomic_DNA"/>
</dbReference>
<evidence type="ECO:0000313" key="6">
    <source>
        <dbReference type="Proteomes" id="UP000320179"/>
    </source>
</evidence>
<dbReference type="NCBIfam" id="NF047593">
    <property type="entry name" value="IS66_ISAeme5_TnpA"/>
    <property type="match status" value="1"/>
</dbReference>
<dbReference type="AlphaFoldDB" id="A0A4Y6ALE0"/>
<evidence type="ECO:0000313" key="2">
    <source>
        <dbReference type="EMBL" id="QDE68261.1"/>
    </source>
</evidence>
<sequence length="104" mass="11681">MSKPVEKQEWFRVAEAFEASGLTQKAFSSQRGVRLSTLQSWVYRRRRQHGSQAEVVRLLPVEVATRPTATESMLEVVTASGARVRFEEGTDVDYVARLVAALGR</sequence>
<organism evidence="5 6">
    <name type="scientific">Myxococcus xanthus</name>
    <dbReference type="NCBI Taxonomy" id="34"/>
    <lineage>
        <taxon>Bacteria</taxon>
        <taxon>Pseudomonadati</taxon>
        <taxon>Myxococcota</taxon>
        <taxon>Myxococcia</taxon>
        <taxon>Myxococcales</taxon>
        <taxon>Cystobacterineae</taxon>
        <taxon>Myxococcaceae</taxon>
        <taxon>Myxococcus</taxon>
    </lineage>
</organism>
<dbReference type="Proteomes" id="UP000320179">
    <property type="component" value="Chromosome"/>
</dbReference>
<proteinExistence type="predicted"/>
<reference evidence="5 6" key="1">
    <citation type="journal article" date="2019" name="Science">
        <title>Social genes are selection hotspots in kin groups of a soil microbe.</title>
        <authorList>
            <person name="Wielgoss S."/>
            <person name="Wolfensberger R."/>
            <person name="Sun L."/>
            <person name="Fiegna F."/>
            <person name="Velicer G.J."/>
        </authorList>
    </citation>
    <scope>NUCLEOTIDE SEQUENCE [LARGE SCALE GENOMIC DNA]</scope>
    <source>
        <strain evidence="5 6">MC3.5.9c15</strain>
    </source>
</reference>
<dbReference type="RefSeq" id="WP_140787622.1">
    <property type="nucleotide sequence ID" value="NZ_CP017170.1"/>
</dbReference>